<evidence type="ECO:0008006" key="8">
    <source>
        <dbReference type="Google" id="ProtNLM"/>
    </source>
</evidence>
<evidence type="ECO:0000256" key="5">
    <source>
        <dbReference type="SAM" id="Phobius"/>
    </source>
</evidence>
<protein>
    <recommendedName>
        <fullName evidence="8">RTA1 domain protein</fullName>
    </recommendedName>
</protein>
<evidence type="ECO:0000256" key="4">
    <source>
        <dbReference type="ARBA" id="ARBA00023136"/>
    </source>
</evidence>
<comment type="subcellular location">
    <subcellularLocation>
        <location evidence="1">Membrane</location>
        <topology evidence="1">Multi-pass membrane protein</topology>
    </subcellularLocation>
</comment>
<evidence type="ECO:0000256" key="3">
    <source>
        <dbReference type="ARBA" id="ARBA00022989"/>
    </source>
</evidence>
<keyword evidence="4 5" id="KW-0472">Membrane</keyword>
<feature type="transmembrane region" description="Helical" evidence="5">
    <location>
        <begin position="127"/>
        <end position="145"/>
    </location>
</feature>
<proteinExistence type="predicted"/>
<name>A0ABR3YJ33_9PEZI</name>
<sequence>MAGDDVKKAFVFYNYKPNLAAAILFSVLFFIMTFAHVTRMAMKRTWYFVPFVLGCLSRGGAIVEAVGYIGRALSSKEAPDFTKDPYIVQSLLILLGPTLMAATVYMVLGRLVLVLQGEKNAIIKPRWITKVFVTGDVLSFFTQGAGPGLLSAAKIQSDVNKANYIIVGGLAIQILFFGFFIVVTAFFHRRITMILIRSVYRMAEYAQGSAGELQKKEFWLYIFDSLPIIVVTLSSSTVEGDIDMANETSSGM</sequence>
<reference evidence="6 7" key="1">
    <citation type="journal article" date="2024" name="IMA Fungus">
        <title>IMA Genome - F19 : A genome assembly and annotation guide to empower mycologists, including annotated draft genome sequences of Ceratocystis pirilliformis, Diaporthe australafricana, Fusarium ophioides, Paecilomyces lecythidis, and Sporothrix stenoceras.</title>
        <authorList>
            <person name="Aylward J."/>
            <person name="Wilson A.M."/>
            <person name="Visagie C.M."/>
            <person name="Spraker J."/>
            <person name="Barnes I."/>
            <person name="Buitendag C."/>
            <person name="Ceriani C."/>
            <person name="Del Mar Angel L."/>
            <person name="du Plessis D."/>
            <person name="Fuchs T."/>
            <person name="Gasser K."/>
            <person name="Kramer D."/>
            <person name="Li W."/>
            <person name="Munsamy K."/>
            <person name="Piso A."/>
            <person name="Price J.L."/>
            <person name="Sonnekus B."/>
            <person name="Thomas C."/>
            <person name="van der Nest A."/>
            <person name="van Dijk A."/>
            <person name="van Heerden A."/>
            <person name="van Vuuren N."/>
            <person name="Yilmaz N."/>
            <person name="Duong T.A."/>
            <person name="van der Merwe N.A."/>
            <person name="Wingfield M.J."/>
            <person name="Wingfield B.D."/>
        </authorList>
    </citation>
    <scope>NUCLEOTIDE SEQUENCE [LARGE SCALE GENOMIC DNA]</scope>
    <source>
        <strain evidence="6 7">CMW 5346</strain>
    </source>
</reference>
<keyword evidence="7" id="KW-1185">Reference proteome</keyword>
<dbReference type="PANTHER" id="PTHR31465">
    <property type="entry name" value="PROTEIN RTA1-RELATED"/>
    <property type="match status" value="1"/>
</dbReference>
<keyword evidence="2 5" id="KW-0812">Transmembrane</keyword>
<feature type="transmembrane region" description="Helical" evidence="5">
    <location>
        <begin position="45"/>
        <end position="70"/>
    </location>
</feature>
<evidence type="ECO:0000256" key="1">
    <source>
        <dbReference type="ARBA" id="ARBA00004141"/>
    </source>
</evidence>
<evidence type="ECO:0000313" key="6">
    <source>
        <dbReference type="EMBL" id="KAL1887434.1"/>
    </source>
</evidence>
<dbReference type="EMBL" id="JAWCUI010000120">
    <property type="protein sequence ID" value="KAL1887434.1"/>
    <property type="molecule type" value="Genomic_DNA"/>
</dbReference>
<dbReference type="Proteomes" id="UP001583186">
    <property type="component" value="Unassembled WGS sequence"/>
</dbReference>
<dbReference type="Pfam" id="PF04479">
    <property type="entry name" value="RTA1"/>
    <property type="match status" value="2"/>
</dbReference>
<gene>
    <name evidence="6" type="ORF">Sste5346_010229</name>
</gene>
<feature type="transmembrane region" description="Helical" evidence="5">
    <location>
        <begin position="90"/>
        <end position="115"/>
    </location>
</feature>
<organism evidence="6 7">
    <name type="scientific">Sporothrix stenoceras</name>
    <dbReference type="NCBI Taxonomy" id="5173"/>
    <lineage>
        <taxon>Eukaryota</taxon>
        <taxon>Fungi</taxon>
        <taxon>Dikarya</taxon>
        <taxon>Ascomycota</taxon>
        <taxon>Pezizomycotina</taxon>
        <taxon>Sordariomycetes</taxon>
        <taxon>Sordariomycetidae</taxon>
        <taxon>Ophiostomatales</taxon>
        <taxon>Ophiostomataceae</taxon>
        <taxon>Sporothrix</taxon>
    </lineage>
</organism>
<evidence type="ECO:0000256" key="2">
    <source>
        <dbReference type="ARBA" id="ARBA00022692"/>
    </source>
</evidence>
<feature type="transmembrane region" description="Helical" evidence="5">
    <location>
        <begin position="165"/>
        <end position="187"/>
    </location>
</feature>
<accession>A0ABR3YJ33</accession>
<feature type="transmembrane region" description="Helical" evidence="5">
    <location>
        <begin position="20"/>
        <end position="38"/>
    </location>
</feature>
<dbReference type="PANTHER" id="PTHR31465:SF1">
    <property type="entry name" value="PROTEIN RTA1-RELATED"/>
    <property type="match status" value="1"/>
</dbReference>
<dbReference type="InterPro" id="IPR007568">
    <property type="entry name" value="RTA1"/>
</dbReference>
<keyword evidence="3 5" id="KW-1133">Transmembrane helix</keyword>
<evidence type="ECO:0000313" key="7">
    <source>
        <dbReference type="Proteomes" id="UP001583186"/>
    </source>
</evidence>
<comment type="caution">
    <text evidence="6">The sequence shown here is derived from an EMBL/GenBank/DDBJ whole genome shotgun (WGS) entry which is preliminary data.</text>
</comment>